<name>A0A9D2G0F2_9BACT</name>
<evidence type="ECO:0000313" key="1">
    <source>
        <dbReference type="EMBL" id="HIZ70016.1"/>
    </source>
</evidence>
<protein>
    <submittedName>
        <fullName evidence="1">Uncharacterized protein</fullName>
    </submittedName>
</protein>
<dbReference type="AlphaFoldDB" id="A0A9D2G0F2"/>
<reference evidence="1" key="2">
    <citation type="submission" date="2021-04" db="EMBL/GenBank/DDBJ databases">
        <authorList>
            <person name="Gilroy R."/>
        </authorList>
    </citation>
    <scope>NUCLEOTIDE SEQUENCE</scope>
    <source>
        <strain evidence="1">ChiHecec3B27-8219</strain>
    </source>
</reference>
<sequence>MDIKIEGNPGTGNSFCEYHINEVKTLAPQATTVTNTIINNYHGDRKPVRTAPSEAEEKADLVQRQQEILTYVCRLKPFVAPAWKNRYESTWRSILALPEVAAQVYEPGKQKDTAFNRNLVANIIYIMYNGHDGHGIIAESNATHLAEILEGDKDHSVRRQLGLAPDDREITEAVNKLLNMENQ</sequence>
<accession>A0A9D2G0F2</accession>
<dbReference type="Proteomes" id="UP000824055">
    <property type="component" value="Unassembled WGS sequence"/>
</dbReference>
<evidence type="ECO:0000313" key="2">
    <source>
        <dbReference type="Proteomes" id="UP000824055"/>
    </source>
</evidence>
<proteinExistence type="predicted"/>
<gene>
    <name evidence="1" type="ORF">H9966_09110</name>
</gene>
<dbReference type="EMBL" id="DXBE01000066">
    <property type="protein sequence ID" value="HIZ70016.1"/>
    <property type="molecule type" value="Genomic_DNA"/>
</dbReference>
<reference evidence="1" key="1">
    <citation type="journal article" date="2021" name="PeerJ">
        <title>Extensive microbial diversity within the chicken gut microbiome revealed by metagenomics and culture.</title>
        <authorList>
            <person name="Gilroy R."/>
            <person name="Ravi A."/>
            <person name="Getino M."/>
            <person name="Pursley I."/>
            <person name="Horton D.L."/>
            <person name="Alikhan N.F."/>
            <person name="Baker D."/>
            <person name="Gharbi K."/>
            <person name="Hall N."/>
            <person name="Watson M."/>
            <person name="Adriaenssens E.M."/>
            <person name="Foster-Nyarko E."/>
            <person name="Jarju S."/>
            <person name="Secka A."/>
            <person name="Antonio M."/>
            <person name="Oren A."/>
            <person name="Chaudhuri R.R."/>
            <person name="La Ragione R."/>
            <person name="Hildebrand F."/>
            <person name="Pallen M.J."/>
        </authorList>
    </citation>
    <scope>NUCLEOTIDE SEQUENCE</scope>
    <source>
        <strain evidence="1">ChiHecec3B27-8219</strain>
    </source>
</reference>
<comment type="caution">
    <text evidence="1">The sequence shown here is derived from an EMBL/GenBank/DDBJ whole genome shotgun (WGS) entry which is preliminary data.</text>
</comment>
<organism evidence="1 2">
    <name type="scientific">Candidatus Prevotella avicola</name>
    <dbReference type="NCBI Taxonomy" id="2838738"/>
    <lineage>
        <taxon>Bacteria</taxon>
        <taxon>Pseudomonadati</taxon>
        <taxon>Bacteroidota</taxon>
        <taxon>Bacteroidia</taxon>
        <taxon>Bacteroidales</taxon>
        <taxon>Prevotellaceae</taxon>
        <taxon>Prevotella</taxon>
    </lineage>
</organism>